<proteinExistence type="predicted"/>
<name>A0ABS0AEV6_9GAMM</name>
<protein>
    <recommendedName>
        <fullName evidence="5">DNA repair ATPase</fullName>
    </recommendedName>
</protein>
<evidence type="ECO:0000313" key="3">
    <source>
        <dbReference type="EMBL" id="MBF5051805.1"/>
    </source>
</evidence>
<evidence type="ECO:0000313" key="4">
    <source>
        <dbReference type="Proteomes" id="UP000644441"/>
    </source>
</evidence>
<evidence type="ECO:0000256" key="2">
    <source>
        <dbReference type="SAM" id="MobiDB-lite"/>
    </source>
</evidence>
<sequence>MGTTLTRQVMDRNDKDRAGARWLLALALMFGLVSVPAAWAQAPESLEQRLRAELRNTTQQLRDLQSRQARLEAARAKAESQRDDALAQVEALQARLDDREGKLTAERRASQSRIAASQERAQQVRDAYDELLALAREKEAQRMTWEKQARERAAALRTCVERNEALFSAGREILDAYQNLGSGSLFRMRQPLAASARVEFENQAQAFGDRLYNNQVQVTETSSDDGEQTDQSEEARNNE</sequence>
<dbReference type="Proteomes" id="UP000644441">
    <property type="component" value="Unassembled WGS sequence"/>
</dbReference>
<accession>A0ABS0AEV6</accession>
<dbReference type="EMBL" id="ARXR01000002">
    <property type="protein sequence ID" value="MBF5051805.1"/>
    <property type="molecule type" value="Genomic_DNA"/>
</dbReference>
<evidence type="ECO:0008006" key="5">
    <source>
        <dbReference type="Google" id="ProtNLM"/>
    </source>
</evidence>
<organism evidence="3 4">
    <name type="scientific">Alloalcanivorax venustensis ISO4</name>
    <dbReference type="NCBI Taxonomy" id="1177184"/>
    <lineage>
        <taxon>Bacteria</taxon>
        <taxon>Pseudomonadati</taxon>
        <taxon>Pseudomonadota</taxon>
        <taxon>Gammaproteobacteria</taxon>
        <taxon>Oceanospirillales</taxon>
        <taxon>Alcanivoracaceae</taxon>
        <taxon>Alloalcanivorax</taxon>
    </lineage>
</organism>
<feature type="coiled-coil region" evidence="1">
    <location>
        <begin position="47"/>
        <end position="148"/>
    </location>
</feature>
<reference evidence="3 4" key="1">
    <citation type="submission" date="2012-09" db="EMBL/GenBank/DDBJ databases">
        <title>Genome Sequence of alkane-degrading Bacterium Alcanivorax venustensis ISO4.</title>
        <authorList>
            <person name="Lai Q."/>
            <person name="Shao Z."/>
        </authorList>
    </citation>
    <scope>NUCLEOTIDE SEQUENCE [LARGE SCALE GENOMIC DNA]</scope>
    <source>
        <strain evidence="3 4">ISO4</strain>
    </source>
</reference>
<keyword evidence="4" id="KW-1185">Reference proteome</keyword>
<feature type="compositionally biased region" description="Polar residues" evidence="2">
    <location>
        <begin position="212"/>
        <end position="221"/>
    </location>
</feature>
<keyword evidence="1" id="KW-0175">Coiled coil</keyword>
<feature type="compositionally biased region" description="Acidic residues" evidence="2">
    <location>
        <begin position="222"/>
        <end position="232"/>
    </location>
</feature>
<comment type="caution">
    <text evidence="3">The sequence shown here is derived from an EMBL/GenBank/DDBJ whole genome shotgun (WGS) entry which is preliminary data.</text>
</comment>
<dbReference type="Gene3D" id="1.10.287.1490">
    <property type="match status" value="1"/>
</dbReference>
<gene>
    <name evidence="3" type="ORF">ISO4_00407</name>
</gene>
<evidence type="ECO:0000256" key="1">
    <source>
        <dbReference type="SAM" id="Coils"/>
    </source>
</evidence>
<feature type="region of interest" description="Disordered" evidence="2">
    <location>
        <begin position="211"/>
        <end position="239"/>
    </location>
</feature>